<dbReference type="Pfam" id="PF04397">
    <property type="entry name" value="LytTR"/>
    <property type="match status" value="1"/>
</dbReference>
<dbReference type="InterPro" id="IPR001789">
    <property type="entry name" value="Sig_transdc_resp-reg_receiver"/>
</dbReference>
<dbReference type="InterPro" id="IPR039420">
    <property type="entry name" value="WalR-like"/>
</dbReference>
<organism evidence="6 7">
    <name type="scientific">Williamsia phyllosphaerae</name>
    <dbReference type="NCBI Taxonomy" id="885042"/>
    <lineage>
        <taxon>Bacteria</taxon>
        <taxon>Bacillati</taxon>
        <taxon>Actinomycetota</taxon>
        <taxon>Actinomycetes</taxon>
        <taxon>Mycobacteriales</taxon>
        <taxon>Nocardiaceae</taxon>
        <taxon>Williamsia</taxon>
    </lineage>
</organism>
<proteinExistence type="predicted"/>
<dbReference type="SMART" id="SM00448">
    <property type="entry name" value="REC"/>
    <property type="match status" value="1"/>
</dbReference>
<dbReference type="Pfam" id="PF00072">
    <property type="entry name" value="Response_reg"/>
    <property type="match status" value="1"/>
</dbReference>
<evidence type="ECO:0000259" key="5">
    <source>
        <dbReference type="PROSITE" id="PS50930"/>
    </source>
</evidence>
<name>A0ABQ1V261_9NOCA</name>
<keyword evidence="7" id="KW-1185">Reference proteome</keyword>
<dbReference type="Gene3D" id="2.40.50.1020">
    <property type="entry name" value="LytTr DNA-binding domain"/>
    <property type="match status" value="1"/>
</dbReference>
<dbReference type="PROSITE" id="PS50930">
    <property type="entry name" value="HTH_LYTTR"/>
    <property type="match status" value="1"/>
</dbReference>
<keyword evidence="1 6" id="KW-0238">DNA-binding</keyword>
<reference evidence="7" key="1">
    <citation type="journal article" date="2019" name="Int. J. Syst. Evol. Microbiol.">
        <title>The Global Catalogue of Microorganisms (GCM) 10K type strain sequencing project: providing services to taxonomists for standard genome sequencing and annotation.</title>
        <authorList>
            <consortium name="The Broad Institute Genomics Platform"/>
            <consortium name="The Broad Institute Genome Sequencing Center for Infectious Disease"/>
            <person name="Wu L."/>
            <person name="Ma J."/>
        </authorList>
    </citation>
    <scope>NUCLEOTIDE SEQUENCE [LARGE SCALE GENOMIC DNA]</scope>
    <source>
        <strain evidence="7">CCM 7855</strain>
    </source>
</reference>
<protein>
    <submittedName>
        <fullName evidence="6">DNA-binding response regulator</fullName>
    </submittedName>
</protein>
<dbReference type="SUPFAM" id="SSF52172">
    <property type="entry name" value="CheY-like"/>
    <property type="match status" value="1"/>
</dbReference>
<sequence>MSTDRTNRWHDGSTVIDTSGTETPVTDTSGTAAAPTAALTVLAVDDEWPALDELSYLLRAQDQVGEVLTAADATTALRLINDARPSAIDAVFLDINMPGLDGLELAGVLAAFADPPAVVFVTAHDDRAVRAFDLGAVDYLLKPLRAQRLAESVRRVVDARGSRDPADVSSGPSADDTADEIIGVEMGGATTLVHRSSVEWVEAEGDYARLHTAAGSHLVRIPISTLETRWAHAGFVRVHRSFLVSLPLVTGIRTAGSATVVVLRSQRDGAPVELPVSRRHTRELKDRLVPSPRPTRGSR</sequence>
<dbReference type="GO" id="GO:0003677">
    <property type="term" value="F:DNA binding"/>
    <property type="evidence" value="ECO:0007669"/>
    <property type="project" value="UniProtKB-KW"/>
</dbReference>
<feature type="modified residue" description="4-aspartylphosphate" evidence="2">
    <location>
        <position position="94"/>
    </location>
</feature>
<feature type="domain" description="HTH LytTR-type" evidence="5">
    <location>
        <begin position="182"/>
        <end position="290"/>
    </location>
</feature>
<feature type="region of interest" description="Disordered" evidence="3">
    <location>
        <begin position="272"/>
        <end position="299"/>
    </location>
</feature>
<feature type="compositionally biased region" description="Polar residues" evidence="3">
    <location>
        <begin position="15"/>
        <end position="30"/>
    </location>
</feature>
<keyword evidence="2" id="KW-0597">Phosphoprotein</keyword>
<evidence type="ECO:0000256" key="2">
    <source>
        <dbReference type="PROSITE-ProRule" id="PRU00169"/>
    </source>
</evidence>
<dbReference type="InterPro" id="IPR011006">
    <property type="entry name" value="CheY-like_superfamily"/>
</dbReference>
<comment type="caution">
    <text evidence="6">The sequence shown here is derived from an EMBL/GenBank/DDBJ whole genome shotgun (WGS) entry which is preliminary data.</text>
</comment>
<dbReference type="Proteomes" id="UP000632454">
    <property type="component" value="Unassembled WGS sequence"/>
</dbReference>
<evidence type="ECO:0000313" key="6">
    <source>
        <dbReference type="EMBL" id="GGF33993.1"/>
    </source>
</evidence>
<dbReference type="EMBL" id="BMCS01000002">
    <property type="protein sequence ID" value="GGF33993.1"/>
    <property type="molecule type" value="Genomic_DNA"/>
</dbReference>
<dbReference type="InterPro" id="IPR007492">
    <property type="entry name" value="LytTR_DNA-bd_dom"/>
</dbReference>
<dbReference type="PANTHER" id="PTHR48111">
    <property type="entry name" value="REGULATOR OF RPOS"/>
    <property type="match status" value="1"/>
</dbReference>
<evidence type="ECO:0000256" key="3">
    <source>
        <dbReference type="SAM" id="MobiDB-lite"/>
    </source>
</evidence>
<gene>
    <name evidence="6" type="ORF">GCM10007298_32260</name>
</gene>
<evidence type="ECO:0000256" key="1">
    <source>
        <dbReference type="ARBA" id="ARBA00023125"/>
    </source>
</evidence>
<feature type="region of interest" description="Disordered" evidence="3">
    <location>
        <begin position="1"/>
        <end position="31"/>
    </location>
</feature>
<accession>A0ABQ1V261</accession>
<feature type="compositionally biased region" description="Basic and acidic residues" evidence="3">
    <location>
        <begin position="1"/>
        <end position="11"/>
    </location>
</feature>
<dbReference type="Gene3D" id="3.40.50.2300">
    <property type="match status" value="1"/>
</dbReference>
<feature type="domain" description="Response regulatory" evidence="4">
    <location>
        <begin position="40"/>
        <end position="157"/>
    </location>
</feature>
<evidence type="ECO:0000313" key="7">
    <source>
        <dbReference type="Proteomes" id="UP000632454"/>
    </source>
</evidence>
<evidence type="ECO:0000259" key="4">
    <source>
        <dbReference type="PROSITE" id="PS50110"/>
    </source>
</evidence>
<dbReference type="SMART" id="SM00850">
    <property type="entry name" value="LytTR"/>
    <property type="match status" value="1"/>
</dbReference>
<dbReference type="PROSITE" id="PS50110">
    <property type="entry name" value="RESPONSE_REGULATORY"/>
    <property type="match status" value="1"/>
</dbReference>
<dbReference type="PANTHER" id="PTHR48111:SF69">
    <property type="entry name" value="RESPONSE REGULATOR RECEIVER"/>
    <property type="match status" value="1"/>
</dbReference>